<gene>
    <name evidence="1" type="ORF">DTO10_13975</name>
</gene>
<protein>
    <submittedName>
        <fullName evidence="1">Uncharacterized protein</fullName>
    </submittedName>
</protein>
<dbReference type="InterPro" id="IPR027417">
    <property type="entry name" value="P-loop_NTPase"/>
</dbReference>
<dbReference type="Proteomes" id="UP000260457">
    <property type="component" value="Chromosome"/>
</dbReference>
<proteinExistence type="predicted"/>
<evidence type="ECO:0000313" key="2">
    <source>
        <dbReference type="Proteomes" id="UP000260457"/>
    </source>
</evidence>
<dbReference type="SUPFAM" id="SSF52540">
    <property type="entry name" value="P-loop containing nucleoside triphosphate hydrolases"/>
    <property type="match status" value="1"/>
</dbReference>
<name>A0ABN5N4Y4_9BACI</name>
<dbReference type="EMBL" id="CP030926">
    <property type="protein sequence ID" value="AXN39373.1"/>
    <property type="molecule type" value="Genomic_DNA"/>
</dbReference>
<accession>A0ABN5N4Y4</accession>
<sequence length="104" mass="12065">MVIEQLTDSPHLNGIMTKKREKSNCKTKLEINHYCKKTAQQGRTMVYITYDMSDIMKHCDRIGVLQNGVMNHRYPQGSGRKLRGIRLLQHIPRRSSIQAIKRNG</sequence>
<evidence type="ECO:0000313" key="1">
    <source>
        <dbReference type="EMBL" id="AXN39373.1"/>
    </source>
</evidence>
<dbReference type="GeneID" id="95399342"/>
<dbReference type="Gene3D" id="3.40.50.300">
    <property type="entry name" value="P-loop containing nucleotide triphosphate hydrolases"/>
    <property type="match status" value="1"/>
</dbReference>
<keyword evidence="2" id="KW-1185">Reference proteome</keyword>
<organism evidence="1 2">
    <name type="scientific">Peribacillus butanolivorans</name>
    <dbReference type="NCBI Taxonomy" id="421767"/>
    <lineage>
        <taxon>Bacteria</taxon>
        <taxon>Bacillati</taxon>
        <taxon>Bacillota</taxon>
        <taxon>Bacilli</taxon>
        <taxon>Bacillales</taxon>
        <taxon>Bacillaceae</taxon>
        <taxon>Peribacillus</taxon>
    </lineage>
</organism>
<reference evidence="1 2" key="1">
    <citation type="submission" date="2018-07" db="EMBL/GenBank/DDBJ databases">
        <title>The molecular basis for the intramolecular migration of carboxyl group in the catabolism of para-hydroxybenzoate via gentisate.</title>
        <authorList>
            <person name="Zhao H."/>
            <person name="Xu Y."/>
            <person name="Lin S."/>
            <person name="Spain J.C."/>
            <person name="Zhou N.-Y."/>
        </authorList>
    </citation>
    <scope>NUCLEOTIDE SEQUENCE [LARGE SCALE GENOMIC DNA]</scope>
    <source>
        <strain evidence="1 2">PHB-7a</strain>
    </source>
</reference>
<dbReference type="RefSeq" id="WP_116821344.1">
    <property type="nucleotide sequence ID" value="NZ_CP030926.1"/>
</dbReference>